<proteinExistence type="predicted"/>
<dbReference type="RefSeq" id="WP_092320218.1">
    <property type="nucleotide sequence ID" value="NZ_FNTJ01000002.1"/>
</dbReference>
<dbReference type="InterPro" id="IPR018640">
    <property type="entry name" value="DUF2063"/>
</dbReference>
<gene>
    <name evidence="2" type="ORF">SAMN05216178_6119</name>
</gene>
<accession>A0A1H4XRZ7</accession>
<dbReference type="Gene3D" id="1.10.150.690">
    <property type="entry name" value="DUF2063"/>
    <property type="match status" value="1"/>
</dbReference>
<dbReference type="InterPro" id="IPR044922">
    <property type="entry name" value="DUF2063_N_sf"/>
</dbReference>
<evidence type="ECO:0000313" key="3">
    <source>
        <dbReference type="Proteomes" id="UP000198982"/>
    </source>
</evidence>
<sequence>MSNHACFAQALLSADSTCPAGLCSSNGADPASRFAVYRNNVQGSLINALTEAYPVVAQLVGQAFFNAMAGLYVQDFPPHSPLLNDYGQDLADFIQGFAPAAALPYLADMARLERLRVEAYHAADAEPLPPARLLAAMNQPDRLGQLCLRLHPSLRTLHSAFAVVSLWAAHQSDAAWPTFDLHQGQHALVLRNALEVEVIAVDLGAMTFIDALRNHWPLEVAAAYALDAQADFDLGQCLGLLLAHGALIDLQPHQKA</sequence>
<organism evidence="2 3">
    <name type="scientific">Pseudomonas saponiphila</name>
    <dbReference type="NCBI Taxonomy" id="556534"/>
    <lineage>
        <taxon>Bacteria</taxon>
        <taxon>Pseudomonadati</taxon>
        <taxon>Pseudomonadota</taxon>
        <taxon>Gammaproteobacteria</taxon>
        <taxon>Pseudomonadales</taxon>
        <taxon>Pseudomonadaceae</taxon>
        <taxon>Pseudomonas</taxon>
    </lineage>
</organism>
<evidence type="ECO:0000313" key="2">
    <source>
        <dbReference type="EMBL" id="SED07651.1"/>
    </source>
</evidence>
<dbReference type="Proteomes" id="UP000198982">
    <property type="component" value="Unassembled WGS sequence"/>
</dbReference>
<evidence type="ECO:0000259" key="1">
    <source>
        <dbReference type="Pfam" id="PF09836"/>
    </source>
</evidence>
<feature type="domain" description="Putative DNA-binding" evidence="1">
    <location>
        <begin position="6"/>
        <end position="94"/>
    </location>
</feature>
<keyword evidence="3" id="KW-1185">Reference proteome</keyword>
<protein>
    <submittedName>
        <fullName evidence="2">Putative DNA-binding domain-containing protein</fullName>
    </submittedName>
</protein>
<reference evidence="3" key="1">
    <citation type="submission" date="2016-10" db="EMBL/GenBank/DDBJ databases">
        <authorList>
            <person name="Varghese N."/>
            <person name="Submissions S."/>
        </authorList>
    </citation>
    <scope>NUCLEOTIDE SEQUENCE [LARGE SCALE GENOMIC DNA]</scope>
    <source>
        <strain evidence="3">DSM 9751</strain>
    </source>
</reference>
<dbReference type="Pfam" id="PF09836">
    <property type="entry name" value="DUF2063"/>
    <property type="match status" value="1"/>
</dbReference>
<dbReference type="AlphaFoldDB" id="A0A1H4XRZ7"/>
<keyword evidence="2" id="KW-0238">DNA-binding</keyword>
<dbReference type="EMBL" id="FNTJ01000002">
    <property type="protein sequence ID" value="SED07651.1"/>
    <property type="molecule type" value="Genomic_DNA"/>
</dbReference>
<dbReference type="GO" id="GO:0003677">
    <property type="term" value="F:DNA binding"/>
    <property type="evidence" value="ECO:0007669"/>
    <property type="project" value="UniProtKB-KW"/>
</dbReference>
<name>A0A1H4XRZ7_9PSED</name>